<protein>
    <submittedName>
        <fullName evidence="1">Uncharacterized protein</fullName>
    </submittedName>
</protein>
<reference evidence="1" key="1">
    <citation type="submission" date="2018-05" db="EMBL/GenBank/DDBJ databases">
        <authorList>
            <person name="Lanie J.A."/>
            <person name="Ng W.-L."/>
            <person name="Kazmierczak K.M."/>
            <person name="Andrzejewski T.M."/>
            <person name="Davidsen T.M."/>
            <person name="Wayne K.J."/>
            <person name="Tettelin H."/>
            <person name="Glass J.I."/>
            <person name="Rusch D."/>
            <person name="Podicherti R."/>
            <person name="Tsui H.-C.T."/>
            <person name="Winkler M.E."/>
        </authorList>
    </citation>
    <scope>NUCLEOTIDE SEQUENCE</scope>
</reference>
<evidence type="ECO:0000313" key="1">
    <source>
        <dbReference type="EMBL" id="SVC17623.1"/>
    </source>
</evidence>
<name>A0A382K268_9ZZZZ</name>
<dbReference type="AlphaFoldDB" id="A0A382K268"/>
<accession>A0A382K268</accession>
<proteinExistence type="predicted"/>
<sequence>MSINFDQFNSIVSLFHHQSISLADK</sequence>
<feature type="non-terminal residue" evidence="1">
    <location>
        <position position="25"/>
    </location>
</feature>
<dbReference type="EMBL" id="UINC01077468">
    <property type="protein sequence ID" value="SVC17623.1"/>
    <property type="molecule type" value="Genomic_DNA"/>
</dbReference>
<gene>
    <name evidence="1" type="ORF">METZ01_LOCUS270477</name>
</gene>
<organism evidence="1">
    <name type="scientific">marine metagenome</name>
    <dbReference type="NCBI Taxonomy" id="408172"/>
    <lineage>
        <taxon>unclassified sequences</taxon>
        <taxon>metagenomes</taxon>
        <taxon>ecological metagenomes</taxon>
    </lineage>
</organism>